<dbReference type="PANTHER" id="PTHR46206:SF7">
    <property type="entry name" value="P450, PUTATIVE (EUROFUNG)-RELATED"/>
    <property type="match status" value="1"/>
</dbReference>
<keyword evidence="5" id="KW-0408">Iron</keyword>
<dbReference type="InterPro" id="IPR036396">
    <property type="entry name" value="Cyt_P450_sf"/>
</dbReference>
<dbReference type="GO" id="GO:0020037">
    <property type="term" value="F:heme binding"/>
    <property type="evidence" value="ECO:0007669"/>
    <property type="project" value="InterPro"/>
</dbReference>
<sequence length="172" mass="19908">MSLLALYFIVKSSAPDANQLKFPVVKYQRGLPDFVTRIVTRLLYFVYKTKAFRILKVDGDLAVLPQTYLEELKYLDEFRLTPLDADSRDDFLQWMMELADNDFENDPLNLADGLMVIMALAVVHTTTLITHTMYDLMAHPEYLEHLREETEVPEKQMDPDLAERFGRPAAFG</sequence>
<keyword evidence="3" id="KW-0479">Metal-binding</keyword>
<evidence type="ECO:0000313" key="7">
    <source>
        <dbReference type="EMBL" id="KAE8392610.1"/>
    </source>
</evidence>
<name>A0A5N7CEM7_PETAA</name>
<dbReference type="EMBL" id="ML735235">
    <property type="protein sequence ID" value="KAE8392610.1"/>
    <property type="molecule type" value="Genomic_DNA"/>
</dbReference>
<dbReference type="GO" id="GO:0004497">
    <property type="term" value="F:monooxygenase activity"/>
    <property type="evidence" value="ECO:0007669"/>
    <property type="project" value="UniProtKB-KW"/>
</dbReference>
<gene>
    <name evidence="7" type="ORF">BDV23DRAFT_181300</name>
</gene>
<protein>
    <recommendedName>
        <fullName evidence="8">Cytochrome P450</fullName>
    </recommendedName>
</protein>
<evidence type="ECO:0000256" key="2">
    <source>
        <dbReference type="ARBA" id="ARBA00010617"/>
    </source>
</evidence>
<evidence type="ECO:0008006" key="8">
    <source>
        <dbReference type="Google" id="ProtNLM"/>
    </source>
</evidence>
<dbReference type="Gene3D" id="1.10.630.10">
    <property type="entry name" value="Cytochrome P450"/>
    <property type="match status" value="1"/>
</dbReference>
<dbReference type="GO" id="GO:0005506">
    <property type="term" value="F:iron ion binding"/>
    <property type="evidence" value="ECO:0007669"/>
    <property type="project" value="InterPro"/>
</dbReference>
<organism evidence="7">
    <name type="scientific">Petromyces alliaceus</name>
    <name type="common">Aspergillus alliaceus</name>
    <dbReference type="NCBI Taxonomy" id="209559"/>
    <lineage>
        <taxon>Eukaryota</taxon>
        <taxon>Fungi</taxon>
        <taxon>Dikarya</taxon>
        <taxon>Ascomycota</taxon>
        <taxon>Pezizomycotina</taxon>
        <taxon>Eurotiomycetes</taxon>
        <taxon>Eurotiomycetidae</taxon>
        <taxon>Eurotiales</taxon>
        <taxon>Aspergillaceae</taxon>
        <taxon>Aspergillus</taxon>
        <taxon>Aspergillus subgen. Circumdati</taxon>
    </lineage>
</organism>
<keyword evidence="6" id="KW-0503">Monooxygenase</keyword>
<evidence type="ECO:0000256" key="3">
    <source>
        <dbReference type="ARBA" id="ARBA00022723"/>
    </source>
</evidence>
<dbReference type="GO" id="GO:0019748">
    <property type="term" value="P:secondary metabolic process"/>
    <property type="evidence" value="ECO:0007669"/>
    <property type="project" value="UniProtKB-ARBA"/>
</dbReference>
<proteinExistence type="inferred from homology"/>
<comment type="similarity">
    <text evidence="2">Belongs to the cytochrome P450 family.</text>
</comment>
<evidence type="ECO:0000256" key="4">
    <source>
        <dbReference type="ARBA" id="ARBA00023002"/>
    </source>
</evidence>
<dbReference type="AlphaFoldDB" id="A0A5N7CEM7"/>
<dbReference type="SUPFAM" id="SSF48264">
    <property type="entry name" value="Cytochrome P450"/>
    <property type="match status" value="1"/>
</dbReference>
<keyword evidence="4" id="KW-0560">Oxidoreductase</keyword>
<accession>A0A5N7CEM7</accession>
<comment type="cofactor">
    <cofactor evidence="1">
        <name>heme</name>
        <dbReference type="ChEBI" id="CHEBI:30413"/>
    </cofactor>
</comment>
<dbReference type="PANTHER" id="PTHR46206">
    <property type="entry name" value="CYTOCHROME P450"/>
    <property type="match status" value="1"/>
</dbReference>
<reference evidence="7" key="1">
    <citation type="submission" date="2019-04" db="EMBL/GenBank/DDBJ databases">
        <title>Friends and foes A comparative genomics studyof 23 Aspergillus species from section Flavi.</title>
        <authorList>
            <consortium name="DOE Joint Genome Institute"/>
            <person name="Kjaerbolling I."/>
            <person name="Vesth T."/>
            <person name="Frisvad J.C."/>
            <person name="Nybo J.L."/>
            <person name="Theobald S."/>
            <person name="Kildgaard S."/>
            <person name="Isbrandt T."/>
            <person name="Kuo A."/>
            <person name="Sato A."/>
            <person name="Lyhne E.K."/>
            <person name="Kogle M.E."/>
            <person name="Wiebenga A."/>
            <person name="Kun R.S."/>
            <person name="Lubbers R.J."/>
            <person name="Makela M.R."/>
            <person name="Barry K."/>
            <person name="Chovatia M."/>
            <person name="Clum A."/>
            <person name="Daum C."/>
            <person name="Haridas S."/>
            <person name="He G."/>
            <person name="LaButti K."/>
            <person name="Lipzen A."/>
            <person name="Mondo S."/>
            <person name="Riley R."/>
            <person name="Salamov A."/>
            <person name="Simmons B.A."/>
            <person name="Magnuson J.K."/>
            <person name="Henrissat B."/>
            <person name="Mortensen U.H."/>
            <person name="Larsen T.O."/>
            <person name="Devries R.P."/>
            <person name="Grigoriev I.V."/>
            <person name="Machida M."/>
            <person name="Baker S.E."/>
            <person name="Andersen M.R."/>
        </authorList>
    </citation>
    <scope>NUCLEOTIDE SEQUENCE [LARGE SCALE GENOMIC DNA]</scope>
    <source>
        <strain evidence="7">IBT 14317</strain>
    </source>
</reference>
<dbReference type="OrthoDB" id="1844152at2759"/>
<evidence type="ECO:0000256" key="5">
    <source>
        <dbReference type="ARBA" id="ARBA00023004"/>
    </source>
</evidence>
<evidence type="ECO:0000256" key="1">
    <source>
        <dbReference type="ARBA" id="ARBA00001971"/>
    </source>
</evidence>
<evidence type="ECO:0000256" key="6">
    <source>
        <dbReference type="ARBA" id="ARBA00023033"/>
    </source>
</evidence>
<dbReference type="GO" id="GO:0016705">
    <property type="term" value="F:oxidoreductase activity, acting on paired donors, with incorporation or reduction of molecular oxygen"/>
    <property type="evidence" value="ECO:0007669"/>
    <property type="project" value="InterPro"/>
</dbReference>
<dbReference type="Proteomes" id="UP000326877">
    <property type="component" value="Unassembled WGS sequence"/>
</dbReference>